<evidence type="ECO:0000256" key="2">
    <source>
        <dbReference type="ARBA" id="ARBA00022801"/>
    </source>
</evidence>
<dbReference type="GO" id="GO:0046872">
    <property type="term" value="F:metal ion binding"/>
    <property type="evidence" value="ECO:0007669"/>
    <property type="project" value="UniProtKB-KW"/>
</dbReference>
<feature type="binding site" evidence="3">
    <location>
        <position position="8"/>
    </location>
    <ligand>
        <name>a divalent metal cation</name>
        <dbReference type="ChEBI" id="CHEBI:60240"/>
        <label>1</label>
    </ligand>
</feature>
<keyword evidence="1 3" id="KW-0479">Metal-binding</keyword>
<sequence>MFLDTHAHLQHEQFRKDRDKVIENALDSGISEIINVGYDLESSREAIKLAEEYDFMYAAVGVHPHDASTLNKSAAKQIEEMADHERVVAVGEMGLEYYRDLSPRDVQKKAFIEQLEVAKSVGLPVIIHVREAHADAIEILKEWGRGDGVMHCFSGSVEQADAFLKLGFKLGFGGSLTYGSSRLVSIAELAPRQDILIETDCPYLTPRPKKGRNEPANLRIICEKLAAVLGISLEDSAAVSRRNARTFFRLFEA</sequence>
<dbReference type="SUPFAM" id="SSF51556">
    <property type="entry name" value="Metallo-dependent hydrolases"/>
    <property type="match status" value="1"/>
</dbReference>
<dbReference type="Pfam" id="PF01026">
    <property type="entry name" value="TatD_DNase"/>
    <property type="match status" value="1"/>
</dbReference>
<dbReference type="AlphaFoldDB" id="A0A523UPZ7"/>
<keyword evidence="2" id="KW-0378">Hydrolase</keyword>
<feature type="binding site" evidence="3">
    <location>
        <position position="92"/>
    </location>
    <ligand>
        <name>a divalent metal cation</name>
        <dbReference type="ChEBI" id="CHEBI:60240"/>
        <label>1</label>
    </ligand>
</feature>
<dbReference type="EMBL" id="SOJN01000119">
    <property type="protein sequence ID" value="TET44604.1"/>
    <property type="molecule type" value="Genomic_DNA"/>
</dbReference>
<reference evidence="4 5" key="1">
    <citation type="submission" date="2019-03" db="EMBL/GenBank/DDBJ databases">
        <title>Metabolic potential of uncultured bacteria and archaea associated with petroleum seepage in deep-sea sediments.</title>
        <authorList>
            <person name="Dong X."/>
            <person name="Hubert C."/>
        </authorList>
    </citation>
    <scope>NUCLEOTIDE SEQUENCE [LARGE SCALE GENOMIC DNA]</scope>
    <source>
        <strain evidence="4">E44_bin18</strain>
    </source>
</reference>
<evidence type="ECO:0000313" key="5">
    <source>
        <dbReference type="Proteomes" id="UP000315525"/>
    </source>
</evidence>
<name>A0A523UPZ7_UNCT6</name>
<dbReference type="GO" id="GO:0004536">
    <property type="term" value="F:DNA nuclease activity"/>
    <property type="evidence" value="ECO:0007669"/>
    <property type="project" value="InterPro"/>
</dbReference>
<dbReference type="GO" id="GO:0016788">
    <property type="term" value="F:hydrolase activity, acting on ester bonds"/>
    <property type="evidence" value="ECO:0007669"/>
    <property type="project" value="InterPro"/>
</dbReference>
<dbReference type="CDD" id="cd01310">
    <property type="entry name" value="TatD_DNAse"/>
    <property type="match status" value="1"/>
</dbReference>
<dbReference type="InterPro" id="IPR015991">
    <property type="entry name" value="TatD/YcfH-like"/>
</dbReference>
<dbReference type="InterPro" id="IPR032466">
    <property type="entry name" value="Metal_Hydrolase"/>
</dbReference>
<protein>
    <submittedName>
        <fullName evidence="4">TatD family deoxyribonuclease</fullName>
    </submittedName>
</protein>
<dbReference type="PANTHER" id="PTHR46124:SF2">
    <property type="entry name" value="D-AMINOACYL-TRNA DEACYLASE"/>
    <property type="match status" value="1"/>
</dbReference>
<feature type="binding site" evidence="3">
    <location>
        <position position="6"/>
    </location>
    <ligand>
        <name>a divalent metal cation</name>
        <dbReference type="ChEBI" id="CHEBI:60240"/>
        <label>1</label>
    </ligand>
</feature>
<organism evidence="4 5">
    <name type="scientific">candidate division TA06 bacterium</name>
    <dbReference type="NCBI Taxonomy" id="2250710"/>
    <lineage>
        <taxon>Bacteria</taxon>
        <taxon>Bacteria division TA06</taxon>
    </lineage>
</organism>
<evidence type="ECO:0000256" key="1">
    <source>
        <dbReference type="ARBA" id="ARBA00022723"/>
    </source>
</evidence>
<evidence type="ECO:0000313" key="4">
    <source>
        <dbReference type="EMBL" id="TET44604.1"/>
    </source>
</evidence>
<feature type="binding site" evidence="3">
    <location>
        <position position="200"/>
    </location>
    <ligand>
        <name>a divalent metal cation</name>
        <dbReference type="ChEBI" id="CHEBI:60240"/>
        <label>1</label>
    </ligand>
</feature>
<dbReference type="PIRSF" id="PIRSF005902">
    <property type="entry name" value="DNase_TatD"/>
    <property type="match status" value="1"/>
</dbReference>
<dbReference type="FunFam" id="3.20.20.140:FF:000005">
    <property type="entry name" value="TatD family hydrolase"/>
    <property type="match status" value="1"/>
</dbReference>
<accession>A0A523UPZ7</accession>
<dbReference type="Proteomes" id="UP000315525">
    <property type="component" value="Unassembled WGS sequence"/>
</dbReference>
<gene>
    <name evidence="4" type="ORF">E3J62_09825</name>
</gene>
<dbReference type="PANTHER" id="PTHR46124">
    <property type="entry name" value="D-AMINOACYL-TRNA DEACYLASE"/>
    <property type="match status" value="1"/>
</dbReference>
<dbReference type="InterPro" id="IPR001130">
    <property type="entry name" value="TatD-like"/>
</dbReference>
<evidence type="ECO:0000256" key="3">
    <source>
        <dbReference type="PIRSR" id="PIRSR005902-1"/>
    </source>
</evidence>
<dbReference type="GO" id="GO:0005829">
    <property type="term" value="C:cytosol"/>
    <property type="evidence" value="ECO:0007669"/>
    <property type="project" value="TreeGrafter"/>
</dbReference>
<proteinExistence type="predicted"/>
<feature type="binding site" evidence="3">
    <location>
        <position position="128"/>
    </location>
    <ligand>
        <name>a divalent metal cation</name>
        <dbReference type="ChEBI" id="CHEBI:60240"/>
        <label>2</label>
    </ligand>
</feature>
<comment type="caution">
    <text evidence="4">The sequence shown here is derived from an EMBL/GenBank/DDBJ whole genome shotgun (WGS) entry which is preliminary data.</text>
</comment>
<dbReference type="NCBIfam" id="TIGR00010">
    <property type="entry name" value="YchF/TatD family DNA exonuclease"/>
    <property type="match status" value="1"/>
</dbReference>
<feature type="binding site" evidence="3">
    <location>
        <position position="151"/>
    </location>
    <ligand>
        <name>a divalent metal cation</name>
        <dbReference type="ChEBI" id="CHEBI:60240"/>
        <label>2</label>
    </ligand>
</feature>
<dbReference type="Gene3D" id="3.20.20.140">
    <property type="entry name" value="Metal-dependent hydrolases"/>
    <property type="match status" value="1"/>
</dbReference>